<evidence type="ECO:0000313" key="9">
    <source>
        <dbReference type="Proteomes" id="UP000318626"/>
    </source>
</evidence>
<keyword evidence="6 8" id="KW-0378">Hydrolase</keyword>
<dbReference type="AlphaFoldDB" id="A0A518CD89"/>
<proteinExistence type="predicted"/>
<evidence type="ECO:0000256" key="2">
    <source>
        <dbReference type="ARBA" id="ARBA00022490"/>
    </source>
</evidence>
<reference evidence="9" key="1">
    <citation type="submission" date="2019-02" db="EMBL/GenBank/DDBJ databases">
        <title>Deep-cultivation of Planctomycetes and their phenomic and genomic characterization uncovers novel biology.</title>
        <authorList>
            <person name="Wiegand S."/>
            <person name="Jogler M."/>
            <person name="Boedeker C."/>
            <person name="Pinto D."/>
            <person name="Vollmers J."/>
            <person name="Rivas-Marin E."/>
            <person name="Kohn T."/>
            <person name="Peeters S.H."/>
            <person name="Heuer A."/>
            <person name="Rast P."/>
            <person name="Oberbeckmann S."/>
            <person name="Bunk B."/>
            <person name="Jeske O."/>
            <person name="Meyerdierks A."/>
            <person name="Storesund J.E."/>
            <person name="Kallscheuer N."/>
            <person name="Luecker S."/>
            <person name="Lage O.M."/>
            <person name="Pohl T."/>
            <person name="Merkel B.J."/>
            <person name="Hornburger P."/>
            <person name="Mueller R.-W."/>
            <person name="Bruemmer F."/>
            <person name="Labrenz M."/>
            <person name="Spormann A.M."/>
            <person name="Op den Camp H."/>
            <person name="Overmann J."/>
            <person name="Amann R."/>
            <person name="Jetten M.S.M."/>
            <person name="Mascher T."/>
            <person name="Medema M.H."/>
            <person name="Devos D.P."/>
            <person name="Kaster A.-K."/>
            <person name="Ovreas L."/>
            <person name="Rohde M."/>
            <person name="Galperin M.Y."/>
            <person name="Jogler C."/>
        </authorList>
    </citation>
    <scope>NUCLEOTIDE SEQUENCE [LARGE SCALE GENOMIC DNA]</scope>
    <source>
        <strain evidence="9">Pan97</strain>
    </source>
</reference>
<evidence type="ECO:0000313" key="8">
    <source>
        <dbReference type="EMBL" id="QDU77188.1"/>
    </source>
</evidence>
<dbReference type="GO" id="GO:0005737">
    <property type="term" value="C:cytoplasm"/>
    <property type="evidence" value="ECO:0007669"/>
    <property type="project" value="UniProtKB-SubCell"/>
</dbReference>
<dbReference type="EMBL" id="CP036289">
    <property type="protein sequence ID" value="QDU77188.1"/>
    <property type="molecule type" value="Genomic_DNA"/>
</dbReference>
<dbReference type="Gene3D" id="1.10.10.10">
    <property type="entry name" value="Winged helix-like DNA-binding domain superfamily/Winged helix DNA-binding domain"/>
    <property type="match status" value="1"/>
</dbReference>
<dbReference type="EC" id="3.1.21.7" evidence="8"/>
<dbReference type="CDD" id="cd06445">
    <property type="entry name" value="ATase"/>
    <property type="match status" value="1"/>
</dbReference>
<dbReference type="OrthoDB" id="9790916at2"/>
<keyword evidence="3" id="KW-0540">Nuclease</keyword>
<dbReference type="InterPro" id="IPR014048">
    <property type="entry name" value="MethylDNA_cys_MeTrfase_DNA-bd"/>
</dbReference>
<dbReference type="Gene3D" id="3.30.2170.10">
    <property type="entry name" value="archaeoglobus fulgidus dsm 4304 superfamily"/>
    <property type="match status" value="1"/>
</dbReference>
<comment type="subcellular location">
    <subcellularLocation>
        <location evidence="1">Cytoplasm</location>
    </subcellularLocation>
</comment>
<gene>
    <name evidence="8" type="primary">nfi</name>
    <name evidence="8" type="ORF">Pan97_42500</name>
</gene>
<dbReference type="InterPro" id="IPR007581">
    <property type="entry name" value="Endonuclease-V"/>
</dbReference>
<dbReference type="PANTHER" id="PTHR28511:SF1">
    <property type="entry name" value="ENDONUCLEASE V"/>
    <property type="match status" value="1"/>
</dbReference>
<feature type="domain" description="Methylated-DNA-[protein]-cysteine S-methyltransferase DNA binding" evidence="7">
    <location>
        <begin position="23"/>
        <end position="100"/>
    </location>
</feature>
<dbReference type="Pfam" id="PF04493">
    <property type="entry name" value="Endonuclease_5"/>
    <property type="match status" value="1"/>
</dbReference>
<keyword evidence="4 8" id="KW-0255">Endonuclease</keyword>
<dbReference type="InterPro" id="IPR036388">
    <property type="entry name" value="WH-like_DNA-bd_sf"/>
</dbReference>
<protein>
    <submittedName>
        <fullName evidence="8">Endonuclease V</fullName>
        <ecNumber evidence="8">3.1.21.7</ecNumber>
    </submittedName>
</protein>
<keyword evidence="2" id="KW-0963">Cytoplasm</keyword>
<evidence type="ECO:0000259" key="7">
    <source>
        <dbReference type="Pfam" id="PF01035"/>
    </source>
</evidence>
<organism evidence="8 9">
    <name type="scientific">Bremerella volcania</name>
    <dbReference type="NCBI Taxonomy" id="2527984"/>
    <lineage>
        <taxon>Bacteria</taxon>
        <taxon>Pseudomonadati</taxon>
        <taxon>Planctomycetota</taxon>
        <taxon>Planctomycetia</taxon>
        <taxon>Pirellulales</taxon>
        <taxon>Pirellulaceae</taxon>
        <taxon>Bremerella</taxon>
    </lineage>
</organism>
<dbReference type="PANTHER" id="PTHR28511">
    <property type="entry name" value="ENDONUCLEASE V"/>
    <property type="match status" value="1"/>
</dbReference>
<dbReference type="KEGG" id="bvo:Pan97_42500"/>
<accession>A0A518CD89</accession>
<keyword evidence="9" id="KW-1185">Reference proteome</keyword>
<dbReference type="SUPFAM" id="SSF46767">
    <property type="entry name" value="Methylated DNA-protein cysteine methyltransferase, C-terminal domain"/>
    <property type="match status" value="1"/>
</dbReference>
<dbReference type="GO" id="GO:0003727">
    <property type="term" value="F:single-stranded RNA binding"/>
    <property type="evidence" value="ECO:0007669"/>
    <property type="project" value="TreeGrafter"/>
</dbReference>
<dbReference type="InterPro" id="IPR036217">
    <property type="entry name" value="MethylDNA_cys_MeTrfase_DNAb"/>
</dbReference>
<name>A0A518CD89_9BACT</name>
<dbReference type="Pfam" id="PF01035">
    <property type="entry name" value="DNA_binding_1"/>
    <property type="match status" value="1"/>
</dbReference>
<keyword evidence="5" id="KW-0227">DNA damage</keyword>
<evidence type="ECO:0000256" key="3">
    <source>
        <dbReference type="ARBA" id="ARBA00022722"/>
    </source>
</evidence>
<dbReference type="GO" id="GO:0006281">
    <property type="term" value="P:DNA repair"/>
    <property type="evidence" value="ECO:0007669"/>
    <property type="project" value="InterPro"/>
</dbReference>
<evidence type="ECO:0000256" key="1">
    <source>
        <dbReference type="ARBA" id="ARBA00004496"/>
    </source>
</evidence>
<dbReference type="GO" id="GO:0043737">
    <property type="term" value="F:deoxyribonuclease V activity"/>
    <property type="evidence" value="ECO:0007669"/>
    <property type="project" value="UniProtKB-EC"/>
</dbReference>
<dbReference type="RefSeq" id="WP_144975894.1">
    <property type="nucleotide sequence ID" value="NZ_CP036289.1"/>
</dbReference>
<evidence type="ECO:0000256" key="5">
    <source>
        <dbReference type="ARBA" id="ARBA00022763"/>
    </source>
</evidence>
<dbReference type="CDD" id="cd06559">
    <property type="entry name" value="Endonuclease_V"/>
    <property type="match status" value="1"/>
</dbReference>
<sequence>MAHLDLSEVADAFAAGIPSIIGQVDQLVRAIPPGSVTTYGDLAKSLGDSAASRWVATYLLDPACGVADLSHRVVRSTGEIGLHCSGSSETKTQLLRGEGVVINRGTIDLETHRLQLPPMVASLSKLKAWQRDFACPGEQAFHLSNVKSIGGIDVSYGKEQAISACARMQADGQTKIGTHTCTGEAKFPYITGYLAFREIPLHLHLLAEMQAAGKLPDVLLVDGNGRLHPRRMGIATMLGGLTGIPTIGVAKKLICGVVQAPELKVGKWEPIIASQDAPDEILGYAIMPHTKTKHPIYVSRGFGIDDTSMKEVVDRCLAGHRLPEPIYWADRESRQLASTR</sequence>
<dbReference type="Proteomes" id="UP000318626">
    <property type="component" value="Chromosome"/>
</dbReference>
<evidence type="ECO:0000256" key="6">
    <source>
        <dbReference type="ARBA" id="ARBA00022801"/>
    </source>
</evidence>
<evidence type="ECO:0000256" key="4">
    <source>
        <dbReference type="ARBA" id="ARBA00022759"/>
    </source>
</evidence>
<dbReference type="GO" id="GO:0016891">
    <property type="term" value="F:RNA endonuclease activity producing 5'-phosphomonoesters, hydrolytic mechanism"/>
    <property type="evidence" value="ECO:0007669"/>
    <property type="project" value="TreeGrafter"/>
</dbReference>